<evidence type="ECO:0000313" key="1">
    <source>
        <dbReference type="EMBL" id="JAE02387.1"/>
    </source>
</evidence>
<protein>
    <submittedName>
        <fullName evidence="1">Uncharacterized protein</fullName>
    </submittedName>
</protein>
<dbReference type="AlphaFoldDB" id="A0A0A9EQK3"/>
<reference evidence="1" key="2">
    <citation type="journal article" date="2015" name="Data Brief">
        <title>Shoot transcriptome of the giant reed, Arundo donax.</title>
        <authorList>
            <person name="Barrero R.A."/>
            <person name="Guerrero F.D."/>
            <person name="Moolhuijzen P."/>
            <person name="Goolsby J.A."/>
            <person name="Tidwell J."/>
            <person name="Bellgard S.E."/>
            <person name="Bellgard M.I."/>
        </authorList>
    </citation>
    <scope>NUCLEOTIDE SEQUENCE</scope>
    <source>
        <tissue evidence="1">Shoot tissue taken approximately 20 cm above the soil surface</tissue>
    </source>
</reference>
<accession>A0A0A9EQK3</accession>
<sequence length="66" mass="8111">MESRYIKVITAIRYIKVMAAIDTRSQHLHVQKRHVHLFILYNYLPQKQGIRFLQKYITNNYRFQNT</sequence>
<name>A0A0A9EQK3_ARUDO</name>
<proteinExistence type="predicted"/>
<organism evidence="1">
    <name type="scientific">Arundo donax</name>
    <name type="common">Giant reed</name>
    <name type="synonym">Donax arundinaceus</name>
    <dbReference type="NCBI Taxonomy" id="35708"/>
    <lineage>
        <taxon>Eukaryota</taxon>
        <taxon>Viridiplantae</taxon>
        <taxon>Streptophyta</taxon>
        <taxon>Embryophyta</taxon>
        <taxon>Tracheophyta</taxon>
        <taxon>Spermatophyta</taxon>
        <taxon>Magnoliopsida</taxon>
        <taxon>Liliopsida</taxon>
        <taxon>Poales</taxon>
        <taxon>Poaceae</taxon>
        <taxon>PACMAD clade</taxon>
        <taxon>Arundinoideae</taxon>
        <taxon>Arundineae</taxon>
        <taxon>Arundo</taxon>
    </lineage>
</organism>
<dbReference type="EMBL" id="GBRH01195509">
    <property type="protein sequence ID" value="JAE02387.1"/>
    <property type="molecule type" value="Transcribed_RNA"/>
</dbReference>
<reference evidence="1" key="1">
    <citation type="submission" date="2014-09" db="EMBL/GenBank/DDBJ databases">
        <authorList>
            <person name="Magalhaes I.L.F."/>
            <person name="Oliveira U."/>
            <person name="Santos F.R."/>
            <person name="Vidigal T.H.D.A."/>
            <person name="Brescovit A.D."/>
            <person name="Santos A.J."/>
        </authorList>
    </citation>
    <scope>NUCLEOTIDE SEQUENCE</scope>
    <source>
        <tissue evidence="1">Shoot tissue taken approximately 20 cm above the soil surface</tissue>
    </source>
</reference>